<name>A0A1V4A0Z1_9ACTN</name>
<dbReference type="Proteomes" id="UP000190539">
    <property type="component" value="Unassembled WGS sequence"/>
</dbReference>
<evidence type="ECO:0000313" key="1">
    <source>
        <dbReference type="EMBL" id="OON72617.1"/>
    </source>
</evidence>
<proteinExistence type="predicted"/>
<sequence>MAVPELPRLPDLSDPQIRGAACVWCGVGLIAGQVVDLGERPCRWLTHKASWFPRACTSCAGRPAEETMS</sequence>
<reference evidence="1 2" key="1">
    <citation type="submission" date="2017-02" db="EMBL/GenBank/DDBJ databases">
        <title>Draft Genome Sequence of Streptomyces tsukubaensis F601, a Producer of the immunosuppressant tacrolimus FK506.</title>
        <authorList>
            <person name="Zong G."/>
            <person name="Zhong C."/>
            <person name="Fu J."/>
            <person name="Qin R."/>
            <person name="Cao G."/>
        </authorList>
    </citation>
    <scope>NUCLEOTIDE SEQUENCE [LARGE SCALE GENOMIC DNA]</scope>
    <source>
        <strain evidence="1 2">F601</strain>
    </source>
</reference>
<organism evidence="1 2">
    <name type="scientific">Streptomyces tsukubensis</name>
    <dbReference type="NCBI Taxonomy" id="83656"/>
    <lineage>
        <taxon>Bacteria</taxon>
        <taxon>Bacillati</taxon>
        <taxon>Actinomycetota</taxon>
        <taxon>Actinomycetes</taxon>
        <taxon>Kitasatosporales</taxon>
        <taxon>Streptomycetaceae</taxon>
        <taxon>Streptomyces</taxon>
    </lineage>
</organism>
<keyword evidence="2" id="KW-1185">Reference proteome</keyword>
<accession>A0A1V4A0Z1</accession>
<comment type="caution">
    <text evidence="1">The sequence shown here is derived from an EMBL/GenBank/DDBJ whole genome shotgun (WGS) entry which is preliminary data.</text>
</comment>
<protein>
    <submittedName>
        <fullName evidence="1">Uncharacterized protein</fullName>
    </submittedName>
</protein>
<gene>
    <name evidence="1" type="ORF">B1H18_29020</name>
</gene>
<evidence type="ECO:0000313" key="2">
    <source>
        <dbReference type="Proteomes" id="UP000190539"/>
    </source>
</evidence>
<dbReference type="AlphaFoldDB" id="A0A1V4A0Z1"/>
<dbReference type="EMBL" id="MVFC01000036">
    <property type="protein sequence ID" value="OON72617.1"/>
    <property type="molecule type" value="Genomic_DNA"/>
</dbReference>